<name>A0A820GVE4_9BILA</name>
<evidence type="ECO:0000313" key="3">
    <source>
        <dbReference type="Proteomes" id="UP000663881"/>
    </source>
</evidence>
<organism evidence="2 3">
    <name type="scientific">Adineta steineri</name>
    <dbReference type="NCBI Taxonomy" id="433720"/>
    <lineage>
        <taxon>Eukaryota</taxon>
        <taxon>Metazoa</taxon>
        <taxon>Spiralia</taxon>
        <taxon>Gnathifera</taxon>
        <taxon>Rotifera</taxon>
        <taxon>Eurotatoria</taxon>
        <taxon>Bdelloidea</taxon>
        <taxon>Adinetida</taxon>
        <taxon>Adinetidae</taxon>
        <taxon>Adineta</taxon>
    </lineage>
</organism>
<sequence length="65" mass="7047">SSEFEVSDSENEDEILSTKTINNNNKPNLTKKVDELSSGLPTTTNNSATAMSSALLDNRLQQTCV</sequence>
<gene>
    <name evidence="2" type="ORF">OKA104_LOCUS45321</name>
</gene>
<comment type="caution">
    <text evidence="2">The sequence shown here is derived from an EMBL/GenBank/DDBJ whole genome shotgun (WGS) entry which is preliminary data.</text>
</comment>
<dbReference type="EMBL" id="CAJOAY010014881">
    <property type="protein sequence ID" value="CAF4283519.1"/>
    <property type="molecule type" value="Genomic_DNA"/>
</dbReference>
<dbReference type="AlphaFoldDB" id="A0A820GVE4"/>
<protein>
    <submittedName>
        <fullName evidence="2">Uncharacterized protein</fullName>
    </submittedName>
</protein>
<feature type="non-terminal residue" evidence="2">
    <location>
        <position position="1"/>
    </location>
</feature>
<feature type="region of interest" description="Disordered" evidence="1">
    <location>
        <begin position="1"/>
        <end position="51"/>
    </location>
</feature>
<dbReference type="Proteomes" id="UP000663881">
    <property type="component" value="Unassembled WGS sequence"/>
</dbReference>
<feature type="compositionally biased region" description="Acidic residues" evidence="1">
    <location>
        <begin position="1"/>
        <end position="15"/>
    </location>
</feature>
<accession>A0A820GVE4</accession>
<evidence type="ECO:0000313" key="2">
    <source>
        <dbReference type="EMBL" id="CAF4283519.1"/>
    </source>
</evidence>
<feature type="compositionally biased region" description="Polar residues" evidence="1">
    <location>
        <begin position="17"/>
        <end position="28"/>
    </location>
</feature>
<proteinExistence type="predicted"/>
<reference evidence="2" key="1">
    <citation type="submission" date="2021-02" db="EMBL/GenBank/DDBJ databases">
        <authorList>
            <person name="Nowell W R."/>
        </authorList>
    </citation>
    <scope>NUCLEOTIDE SEQUENCE</scope>
</reference>
<feature type="compositionally biased region" description="Low complexity" evidence="1">
    <location>
        <begin position="42"/>
        <end position="51"/>
    </location>
</feature>
<evidence type="ECO:0000256" key="1">
    <source>
        <dbReference type="SAM" id="MobiDB-lite"/>
    </source>
</evidence>